<reference evidence="2 3" key="1">
    <citation type="submission" date="2020-10" db="EMBL/GenBank/DDBJ databases">
        <title>The genome sequence of Flavobacterium aquaticum 1Y8A.</title>
        <authorList>
            <person name="Liu Y."/>
        </authorList>
    </citation>
    <scope>NUCLEOTIDE SEQUENCE [LARGE SCALE GENOMIC DNA]</scope>
    <source>
        <strain evidence="2 3">1Y8A</strain>
    </source>
</reference>
<gene>
    <name evidence="2" type="ORF">IM755_02100</name>
</gene>
<keyword evidence="3" id="KW-1185">Reference proteome</keyword>
<dbReference type="EMBL" id="JADFTZ010000001">
    <property type="protein sequence ID" value="MBE9575489.1"/>
    <property type="molecule type" value="Genomic_DNA"/>
</dbReference>
<name>A0ABR9WPP0_9FLAO</name>
<comment type="caution">
    <text evidence="2">The sequence shown here is derived from an EMBL/GenBank/DDBJ whole genome shotgun (WGS) entry which is preliminary data.</text>
</comment>
<keyword evidence="1" id="KW-1133">Transmembrane helix</keyword>
<evidence type="ECO:0008006" key="4">
    <source>
        <dbReference type="Google" id="ProtNLM"/>
    </source>
</evidence>
<sequence length="124" mass="14467">MKTKYFNYIAFALVVIWIMYNLYEGNNYDNEIEKNGITTVGKVTKFKGAGRRAYLRYQYYVNNNLFGSDAPRDEKGEKIGQFFKVIYSNKKPEVCRIYLDEKITDTTLILKAGFSKEDIANMPK</sequence>
<organism evidence="2 3">
    <name type="scientific">Flavobacterium proteolyticum</name>
    <dbReference type="NCBI Taxonomy" id="2911683"/>
    <lineage>
        <taxon>Bacteria</taxon>
        <taxon>Pseudomonadati</taxon>
        <taxon>Bacteroidota</taxon>
        <taxon>Flavobacteriia</taxon>
        <taxon>Flavobacteriales</taxon>
        <taxon>Flavobacteriaceae</taxon>
        <taxon>Flavobacterium</taxon>
    </lineage>
</organism>
<protein>
    <recommendedName>
        <fullName evidence="4">YxeA family protein</fullName>
    </recommendedName>
</protein>
<feature type="transmembrane region" description="Helical" evidence="1">
    <location>
        <begin position="5"/>
        <end position="23"/>
    </location>
</feature>
<dbReference type="Proteomes" id="UP000656274">
    <property type="component" value="Unassembled WGS sequence"/>
</dbReference>
<keyword evidence="1" id="KW-0812">Transmembrane</keyword>
<evidence type="ECO:0000256" key="1">
    <source>
        <dbReference type="SAM" id="Phobius"/>
    </source>
</evidence>
<evidence type="ECO:0000313" key="2">
    <source>
        <dbReference type="EMBL" id="MBE9575489.1"/>
    </source>
</evidence>
<evidence type="ECO:0000313" key="3">
    <source>
        <dbReference type="Proteomes" id="UP000656274"/>
    </source>
</evidence>
<dbReference type="RefSeq" id="WP_194093402.1">
    <property type="nucleotide sequence ID" value="NZ_JADFTZ010000001.1"/>
</dbReference>
<keyword evidence="1" id="KW-0472">Membrane</keyword>
<accession>A0ABR9WPP0</accession>
<proteinExistence type="predicted"/>